<reference evidence="1 2" key="1">
    <citation type="submission" date="2017-12" db="EMBL/GenBank/DDBJ databases">
        <title>Comparative genomics of Botrytis spp.</title>
        <authorList>
            <person name="Valero-Jimenez C.A."/>
            <person name="Tapia P."/>
            <person name="Veloso J."/>
            <person name="Silva-Moreno E."/>
            <person name="Staats M."/>
            <person name="Valdes J.H."/>
            <person name="Van Kan J.A.L."/>
        </authorList>
    </citation>
    <scope>NUCLEOTIDE SEQUENCE [LARGE SCALE GENOMIC DNA]</scope>
    <source>
        <strain evidence="1 2">MUCL3349</strain>
    </source>
</reference>
<proteinExistence type="predicted"/>
<name>A0A4Z1KDE6_9HELO</name>
<organism evidence="1 2">
    <name type="scientific">Botrytis porri</name>
    <dbReference type="NCBI Taxonomy" id="87229"/>
    <lineage>
        <taxon>Eukaryota</taxon>
        <taxon>Fungi</taxon>
        <taxon>Dikarya</taxon>
        <taxon>Ascomycota</taxon>
        <taxon>Pezizomycotina</taxon>
        <taxon>Leotiomycetes</taxon>
        <taxon>Helotiales</taxon>
        <taxon>Sclerotiniaceae</taxon>
        <taxon>Botrytis</taxon>
    </lineage>
</organism>
<gene>
    <name evidence="1" type="ORF">BPOR_0883g00030</name>
</gene>
<dbReference type="STRING" id="87229.A0A4Z1KDE6"/>
<keyword evidence="2" id="KW-1185">Reference proteome</keyword>
<evidence type="ECO:0000313" key="1">
    <source>
        <dbReference type="EMBL" id="TGO82232.1"/>
    </source>
</evidence>
<sequence>MLVELRQFLQHSRENDGAKEKWQNLLPTVIKTLSSSSSVETEVEKISFKSWIQKVEEIVDQQSFHSTEETNAKETHFNRLVELNPAIKLTHLYRAEERKKEGKEWETGAQMQSEKL</sequence>
<evidence type="ECO:0000313" key="2">
    <source>
        <dbReference type="Proteomes" id="UP000297280"/>
    </source>
</evidence>
<dbReference type="EMBL" id="PQXO01000878">
    <property type="protein sequence ID" value="TGO82232.1"/>
    <property type="molecule type" value="Genomic_DNA"/>
</dbReference>
<dbReference type="AlphaFoldDB" id="A0A4Z1KDE6"/>
<comment type="caution">
    <text evidence="1">The sequence shown here is derived from an EMBL/GenBank/DDBJ whole genome shotgun (WGS) entry which is preliminary data.</text>
</comment>
<dbReference type="Proteomes" id="UP000297280">
    <property type="component" value="Unassembled WGS sequence"/>
</dbReference>
<protein>
    <submittedName>
        <fullName evidence="1">Uncharacterized protein</fullName>
    </submittedName>
</protein>
<accession>A0A4Z1KDE6</accession>